<gene>
    <name evidence="1" type="ORF">G5S32_06365</name>
</gene>
<evidence type="ECO:0000313" key="2">
    <source>
        <dbReference type="Proteomes" id="UP000503003"/>
    </source>
</evidence>
<dbReference type="Proteomes" id="UP000503003">
    <property type="component" value="Chromosome 1"/>
</dbReference>
<evidence type="ECO:0000313" key="1">
    <source>
        <dbReference type="EMBL" id="QIH41629.1"/>
    </source>
</evidence>
<dbReference type="EMBL" id="CP049331">
    <property type="protein sequence ID" value="QIH41629.1"/>
    <property type="molecule type" value="Genomic_DNA"/>
</dbReference>
<accession>A0A6G7CHQ9</accession>
<dbReference type="PROSITE" id="PS51257">
    <property type="entry name" value="PROKAR_LIPOPROTEIN"/>
    <property type="match status" value="1"/>
</dbReference>
<dbReference type="AlphaFoldDB" id="A0A6G7CHQ9"/>
<dbReference type="Pfam" id="PF14099">
    <property type="entry name" value="Polysacc_lyase"/>
    <property type="match status" value="1"/>
</dbReference>
<dbReference type="InterPro" id="IPR025975">
    <property type="entry name" value="Polysacc_lyase"/>
</dbReference>
<protein>
    <recommendedName>
        <fullName evidence="3">Polysaccharide lyase</fullName>
    </recommendedName>
</protein>
<sequence>MMHKLAIVIFVMISIQGCSSVTSETFGSFKRSLNSKSYGYQVVEDPIDHNNRSQVDYFEVRDGDCSSTSGWNDCSNDRERSELMQRSGYQVNGSEYWYAWEIFFPDDYNSIFPSKTVLGQFHQVNGSPVFLFQNQSFNVRDWSTISQGGYHLDRQLKGETQKFWELIPEENLRGKWHRIELHVKWSREKDGFFHVWVNNEKMAGYYGPTMDKSQVYFKYGIYRSFVSRYKDVNKADVVPTQKVYYRNVARGYSRDSIQPKQLLSVQTSEIDLKATN</sequence>
<evidence type="ECO:0008006" key="3">
    <source>
        <dbReference type="Google" id="ProtNLM"/>
    </source>
</evidence>
<reference evidence="1 2" key="1">
    <citation type="submission" date="2020-02" db="EMBL/GenBank/DDBJ databases">
        <title>A complete genome of a marine bacterium Vibrio sp. ZWAL4003 isolated from the mangrove sediment with the ability to degrade polysaccharides.</title>
        <authorList>
            <person name="Wu J."/>
            <person name="Qu W."/>
            <person name="Zeng R."/>
        </authorList>
    </citation>
    <scope>NUCLEOTIDE SEQUENCE [LARGE SCALE GENOMIC DNA]</scope>
    <source>
        <strain evidence="1 2">ZWAL4003</strain>
    </source>
</reference>
<dbReference type="RefSeq" id="WP_165311222.1">
    <property type="nucleotide sequence ID" value="NZ_CP049331.1"/>
</dbReference>
<keyword evidence="2" id="KW-1185">Reference proteome</keyword>
<proteinExistence type="predicted"/>
<organism evidence="1 2">
    <name type="scientific">Vibrio ziniensis</name>
    <dbReference type="NCBI Taxonomy" id="2711221"/>
    <lineage>
        <taxon>Bacteria</taxon>
        <taxon>Pseudomonadati</taxon>
        <taxon>Pseudomonadota</taxon>
        <taxon>Gammaproteobacteria</taxon>
        <taxon>Vibrionales</taxon>
        <taxon>Vibrionaceae</taxon>
        <taxon>Vibrio</taxon>
    </lineage>
</organism>
<name>A0A6G7CHQ9_9VIBR</name>
<dbReference type="Gene3D" id="2.60.120.200">
    <property type="match status" value="1"/>
</dbReference>
<dbReference type="KEGG" id="vzi:G5S32_06365"/>